<feature type="transmembrane region" description="Helical" evidence="5">
    <location>
        <begin position="207"/>
        <end position="229"/>
    </location>
</feature>
<feature type="domain" description="ABC-2 type transporter transmembrane" evidence="6">
    <location>
        <begin position="49"/>
        <end position="226"/>
    </location>
</feature>
<keyword evidence="8" id="KW-1185">Reference proteome</keyword>
<feature type="transmembrane region" description="Helical" evidence="5">
    <location>
        <begin position="21"/>
        <end position="39"/>
    </location>
</feature>
<accession>A0ABQ4K735</accession>
<feature type="transmembrane region" description="Helical" evidence="5">
    <location>
        <begin position="51"/>
        <end position="71"/>
    </location>
</feature>
<evidence type="ECO:0000313" key="7">
    <source>
        <dbReference type="EMBL" id="GIN21549.1"/>
    </source>
</evidence>
<dbReference type="Pfam" id="PF12698">
    <property type="entry name" value="ABC2_membrane_3"/>
    <property type="match status" value="1"/>
</dbReference>
<comment type="caution">
    <text evidence="7">The sequence shown here is derived from an EMBL/GenBank/DDBJ whole genome shotgun (WGS) entry which is preliminary data.</text>
</comment>
<organism evidence="7 8">
    <name type="scientific">Siminovitchia fordii</name>
    <dbReference type="NCBI Taxonomy" id="254759"/>
    <lineage>
        <taxon>Bacteria</taxon>
        <taxon>Bacillati</taxon>
        <taxon>Bacillota</taxon>
        <taxon>Bacilli</taxon>
        <taxon>Bacillales</taxon>
        <taxon>Bacillaceae</taxon>
        <taxon>Siminovitchia</taxon>
    </lineage>
</organism>
<feature type="transmembrane region" description="Helical" evidence="5">
    <location>
        <begin position="121"/>
        <end position="146"/>
    </location>
</feature>
<dbReference type="InterPro" id="IPR013525">
    <property type="entry name" value="ABC2_TM"/>
</dbReference>
<dbReference type="Proteomes" id="UP000680279">
    <property type="component" value="Unassembled WGS sequence"/>
</dbReference>
<keyword evidence="2 5" id="KW-0812">Transmembrane</keyword>
<dbReference type="RefSeq" id="WP_018707622.1">
    <property type="nucleotide sequence ID" value="NZ_BOQT01000009.1"/>
</dbReference>
<keyword evidence="4 5" id="KW-0472">Membrane</keyword>
<evidence type="ECO:0000313" key="8">
    <source>
        <dbReference type="Proteomes" id="UP000680279"/>
    </source>
</evidence>
<evidence type="ECO:0000256" key="2">
    <source>
        <dbReference type="ARBA" id="ARBA00022692"/>
    </source>
</evidence>
<reference evidence="7 8" key="1">
    <citation type="submission" date="2021-03" db="EMBL/GenBank/DDBJ databases">
        <title>Antimicrobial resistance genes in bacteria isolated from Japanese honey, and their potential for conferring macrolide and lincosamide resistance in the American foulbrood pathogen Paenibacillus larvae.</title>
        <authorList>
            <person name="Okamoto M."/>
            <person name="Kumagai M."/>
            <person name="Kanamori H."/>
            <person name="Takamatsu D."/>
        </authorList>
    </citation>
    <scope>NUCLEOTIDE SEQUENCE [LARGE SCALE GENOMIC DNA]</scope>
    <source>
        <strain evidence="7 8">J1TS3</strain>
    </source>
</reference>
<evidence type="ECO:0000256" key="3">
    <source>
        <dbReference type="ARBA" id="ARBA00022989"/>
    </source>
</evidence>
<name>A0ABQ4K735_9BACI</name>
<evidence type="ECO:0000256" key="4">
    <source>
        <dbReference type="ARBA" id="ARBA00023136"/>
    </source>
</evidence>
<feature type="transmembrane region" description="Helical" evidence="5">
    <location>
        <begin position="153"/>
        <end position="174"/>
    </location>
</feature>
<feature type="transmembrane region" description="Helical" evidence="5">
    <location>
        <begin position="92"/>
        <end position="115"/>
    </location>
</feature>
<gene>
    <name evidence="7" type="ORF">J1TS3_26830</name>
</gene>
<keyword evidence="3 5" id="KW-1133">Transmembrane helix</keyword>
<dbReference type="EMBL" id="BOQT01000009">
    <property type="protein sequence ID" value="GIN21549.1"/>
    <property type="molecule type" value="Genomic_DNA"/>
</dbReference>
<dbReference type="PANTHER" id="PTHR37305">
    <property type="entry name" value="INTEGRAL MEMBRANE PROTEIN-RELATED"/>
    <property type="match status" value="1"/>
</dbReference>
<protein>
    <submittedName>
        <fullName evidence="7">ABC transporter permease</fullName>
    </submittedName>
</protein>
<evidence type="ECO:0000256" key="1">
    <source>
        <dbReference type="ARBA" id="ARBA00004141"/>
    </source>
</evidence>
<proteinExistence type="predicted"/>
<evidence type="ECO:0000259" key="6">
    <source>
        <dbReference type="Pfam" id="PF12698"/>
    </source>
</evidence>
<comment type="subcellular location">
    <subcellularLocation>
        <location evidence="1">Membrane</location>
        <topology evidence="1">Multi-pass membrane protein</topology>
    </subcellularLocation>
</comment>
<evidence type="ECO:0000256" key="5">
    <source>
        <dbReference type="SAM" id="Phobius"/>
    </source>
</evidence>
<sequence>MTFSWRRVNAILIKDYKDFSRNFAVSTILFFPPILAAFYGRMGVDTIESYYMIFNMAFVMVAAFVQCCLIAEEKEKNTLRGLMLSPATTAEILSGKGLLSFFFTIFIIVLSAFLLDYNPKNIGIVAAAIILSSLFYLGLGTLLGLYAKSVMEASVLILPFIIIFSFGTFVTTLAEKYPILKVAEYLPNIQLLEIATKIENNAGFGDALINLAIIAIWIIVISALTVIVFRKRMVD</sequence>
<dbReference type="PANTHER" id="PTHR37305:SF1">
    <property type="entry name" value="MEMBRANE PROTEIN"/>
    <property type="match status" value="1"/>
</dbReference>